<dbReference type="Proteomes" id="UP000054018">
    <property type="component" value="Unassembled WGS sequence"/>
</dbReference>
<accession>A0A0C9ZMY8</accession>
<sequence>MPTFPPVFYTGRSGNEVHKTISCDQVGWVSDCAMSFRTPMSPDSVENLRPETAHHSPLTITELALCVCSRSCAAHSAKKFHSLSTLCSAADFFSNYVFRYIASPRQHIGYG</sequence>
<protein>
    <submittedName>
        <fullName evidence="1">Uncharacterized protein</fullName>
    </submittedName>
</protein>
<name>A0A0C9ZMY8_9AGAM</name>
<dbReference type="AlphaFoldDB" id="A0A0C9ZMY8"/>
<proteinExistence type="predicted"/>
<reference evidence="2" key="2">
    <citation type="submission" date="2015-01" db="EMBL/GenBank/DDBJ databases">
        <title>Evolutionary Origins and Diversification of the Mycorrhizal Mutualists.</title>
        <authorList>
            <consortium name="DOE Joint Genome Institute"/>
            <consortium name="Mycorrhizal Genomics Consortium"/>
            <person name="Kohler A."/>
            <person name="Kuo A."/>
            <person name="Nagy L.G."/>
            <person name="Floudas D."/>
            <person name="Copeland A."/>
            <person name="Barry K.W."/>
            <person name="Cichocki N."/>
            <person name="Veneault-Fourrey C."/>
            <person name="LaButti K."/>
            <person name="Lindquist E.A."/>
            <person name="Lipzen A."/>
            <person name="Lundell T."/>
            <person name="Morin E."/>
            <person name="Murat C."/>
            <person name="Riley R."/>
            <person name="Ohm R."/>
            <person name="Sun H."/>
            <person name="Tunlid A."/>
            <person name="Henrissat B."/>
            <person name="Grigoriev I.V."/>
            <person name="Hibbett D.S."/>
            <person name="Martin F."/>
        </authorList>
    </citation>
    <scope>NUCLEOTIDE SEQUENCE [LARGE SCALE GENOMIC DNA]</scope>
    <source>
        <strain evidence="2">441</strain>
    </source>
</reference>
<organism evidence="1 2">
    <name type="scientific">Pisolithus microcarpus 441</name>
    <dbReference type="NCBI Taxonomy" id="765257"/>
    <lineage>
        <taxon>Eukaryota</taxon>
        <taxon>Fungi</taxon>
        <taxon>Dikarya</taxon>
        <taxon>Basidiomycota</taxon>
        <taxon>Agaricomycotina</taxon>
        <taxon>Agaricomycetes</taxon>
        <taxon>Agaricomycetidae</taxon>
        <taxon>Boletales</taxon>
        <taxon>Sclerodermatineae</taxon>
        <taxon>Pisolithaceae</taxon>
        <taxon>Pisolithus</taxon>
    </lineage>
</organism>
<dbReference type="EMBL" id="KN833686">
    <property type="protein sequence ID" value="KIK30791.1"/>
    <property type="molecule type" value="Genomic_DNA"/>
</dbReference>
<evidence type="ECO:0000313" key="2">
    <source>
        <dbReference type="Proteomes" id="UP000054018"/>
    </source>
</evidence>
<keyword evidence="2" id="KW-1185">Reference proteome</keyword>
<evidence type="ECO:0000313" key="1">
    <source>
        <dbReference type="EMBL" id="KIK30791.1"/>
    </source>
</evidence>
<gene>
    <name evidence="1" type="ORF">PISMIDRAFT_311068</name>
</gene>
<reference evidence="1 2" key="1">
    <citation type="submission" date="2014-04" db="EMBL/GenBank/DDBJ databases">
        <authorList>
            <consortium name="DOE Joint Genome Institute"/>
            <person name="Kuo A."/>
            <person name="Kohler A."/>
            <person name="Costa M.D."/>
            <person name="Nagy L.G."/>
            <person name="Floudas D."/>
            <person name="Copeland A."/>
            <person name="Barry K.W."/>
            <person name="Cichocki N."/>
            <person name="Veneault-Fourrey C."/>
            <person name="LaButti K."/>
            <person name="Lindquist E.A."/>
            <person name="Lipzen A."/>
            <person name="Lundell T."/>
            <person name="Morin E."/>
            <person name="Murat C."/>
            <person name="Sun H."/>
            <person name="Tunlid A."/>
            <person name="Henrissat B."/>
            <person name="Grigoriev I.V."/>
            <person name="Hibbett D.S."/>
            <person name="Martin F."/>
            <person name="Nordberg H.P."/>
            <person name="Cantor M.N."/>
            <person name="Hua S.X."/>
        </authorList>
    </citation>
    <scope>NUCLEOTIDE SEQUENCE [LARGE SCALE GENOMIC DNA]</scope>
    <source>
        <strain evidence="1 2">441</strain>
    </source>
</reference>
<dbReference type="HOGENOM" id="CLU_2159399_0_0_1"/>